<dbReference type="GO" id="GO:0016020">
    <property type="term" value="C:membrane"/>
    <property type="evidence" value="ECO:0007669"/>
    <property type="project" value="UniProtKB-SubCell"/>
</dbReference>
<comment type="subcellular location">
    <subcellularLocation>
        <location evidence="1">Membrane</location>
        <topology evidence="1">Multi-pass membrane protein</topology>
    </subcellularLocation>
</comment>
<keyword evidence="3 5" id="KW-1133">Transmembrane helix</keyword>
<dbReference type="Gene3D" id="1.20.1540.10">
    <property type="entry name" value="Rhomboid-like"/>
    <property type="match status" value="1"/>
</dbReference>
<feature type="transmembrane region" description="Helical" evidence="5">
    <location>
        <begin position="182"/>
        <end position="201"/>
    </location>
</feature>
<proteinExistence type="predicted"/>
<dbReference type="RefSeq" id="WP_120630207.1">
    <property type="nucleotide sequence ID" value="NZ_RAWG01000468.1"/>
</dbReference>
<feature type="transmembrane region" description="Helical" evidence="5">
    <location>
        <begin position="156"/>
        <end position="176"/>
    </location>
</feature>
<evidence type="ECO:0000256" key="2">
    <source>
        <dbReference type="ARBA" id="ARBA00022692"/>
    </source>
</evidence>
<evidence type="ECO:0000256" key="3">
    <source>
        <dbReference type="ARBA" id="ARBA00022989"/>
    </source>
</evidence>
<evidence type="ECO:0000256" key="4">
    <source>
        <dbReference type="ARBA" id="ARBA00023136"/>
    </source>
</evidence>
<keyword evidence="7" id="KW-1185">Reference proteome</keyword>
<name>A0A3A8MQ43_9BACT</name>
<gene>
    <name evidence="6" type="ORF">D7X12_38865</name>
</gene>
<comment type="caution">
    <text evidence="6">The sequence shown here is derived from an EMBL/GenBank/DDBJ whole genome shotgun (WGS) entry which is preliminary data.</text>
</comment>
<dbReference type="SUPFAM" id="SSF144091">
    <property type="entry name" value="Rhomboid-like"/>
    <property type="match status" value="1"/>
</dbReference>
<accession>A0A3A8MQ43</accession>
<protein>
    <submittedName>
        <fullName evidence="6">DUF1751 domain-containing protein</fullName>
    </submittedName>
</protein>
<evidence type="ECO:0000256" key="5">
    <source>
        <dbReference type="SAM" id="Phobius"/>
    </source>
</evidence>
<reference evidence="7" key="1">
    <citation type="submission" date="2018-09" db="EMBL/GenBank/DDBJ databases">
        <authorList>
            <person name="Livingstone P.G."/>
            <person name="Whitworth D.E."/>
        </authorList>
    </citation>
    <scope>NUCLEOTIDE SEQUENCE [LARGE SCALE GENOMIC DNA]</scope>
    <source>
        <strain evidence="7">CA040B</strain>
    </source>
</reference>
<dbReference type="AlphaFoldDB" id="A0A3A8MQ43"/>
<dbReference type="EMBL" id="RAWG01000468">
    <property type="protein sequence ID" value="RKH30835.1"/>
    <property type="molecule type" value="Genomic_DNA"/>
</dbReference>
<dbReference type="InterPro" id="IPR035952">
    <property type="entry name" value="Rhomboid-like_sf"/>
</dbReference>
<organism evidence="6 7">
    <name type="scientific">Corallococcus sicarius</name>
    <dbReference type="NCBI Taxonomy" id="2316726"/>
    <lineage>
        <taxon>Bacteria</taxon>
        <taxon>Pseudomonadati</taxon>
        <taxon>Myxococcota</taxon>
        <taxon>Myxococcia</taxon>
        <taxon>Myxococcales</taxon>
        <taxon>Cystobacterineae</taxon>
        <taxon>Myxococcaceae</taxon>
        <taxon>Corallococcus</taxon>
    </lineage>
</organism>
<evidence type="ECO:0000313" key="6">
    <source>
        <dbReference type="EMBL" id="RKH30835.1"/>
    </source>
</evidence>
<dbReference type="OrthoDB" id="5511794at2"/>
<sequence length="246" mass="26585">MRPMRGFNGGGGGGFGGGLVGLESMAAKLAVGLVAFSVLYLATRGSQGALLLLNPGEVLGRLRVWEPFTYAFIATDPLGIIFGGIIIWSIGGFLESTWGPRRLLLASVGITVLAGFITVLLALVIPMASGYAGGTVMTTVLWVAYGLVIGRGQTNFWGIPLTGYWFAGIGAGFTLLRLLTAPAWQFLAPELISLVLVFAYVRGVSPKRLLLHLQHWRLQRQLRDRSKHLRVVGKNRPPPDRDQFLN</sequence>
<keyword evidence="2 5" id="KW-0812">Transmembrane</keyword>
<evidence type="ECO:0000256" key="1">
    <source>
        <dbReference type="ARBA" id="ARBA00004141"/>
    </source>
</evidence>
<feature type="transmembrane region" description="Helical" evidence="5">
    <location>
        <begin position="68"/>
        <end position="91"/>
    </location>
</feature>
<feature type="transmembrane region" description="Helical" evidence="5">
    <location>
        <begin position="103"/>
        <end position="125"/>
    </location>
</feature>
<feature type="transmembrane region" description="Helical" evidence="5">
    <location>
        <begin position="20"/>
        <end position="42"/>
    </location>
</feature>
<dbReference type="Proteomes" id="UP000273405">
    <property type="component" value="Unassembled WGS sequence"/>
</dbReference>
<dbReference type="SMART" id="SM01160">
    <property type="entry name" value="DUF1751"/>
    <property type="match status" value="1"/>
</dbReference>
<keyword evidence="4 5" id="KW-0472">Membrane</keyword>
<feature type="transmembrane region" description="Helical" evidence="5">
    <location>
        <begin position="131"/>
        <end position="149"/>
    </location>
</feature>
<evidence type="ECO:0000313" key="7">
    <source>
        <dbReference type="Proteomes" id="UP000273405"/>
    </source>
</evidence>